<name>A0ABW9XMG5_9BACL</name>
<dbReference type="Gene3D" id="3.10.620.30">
    <property type="match status" value="1"/>
</dbReference>
<feature type="domain" description="Transglutaminase-like" evidence="1">
    <location>
        <begin position="164"/>
        <end position="220"/>
    </location>
</feature>
<evidence type="ECO:0000313" key="2">
    <source>
        <dbReference type="EMBL" id="NBD23636.1"/>
    </source>
</evidence>
<protein>
    <recommendedName>
        <fullName evidence="1">Transglutaminase-like domain-containing protein</fullName>
    </recommendedName>
</protein>
<evidence type="ECO:0000259" key="1">
    <source>
        <dbReference type="SMART" id="SM00460"/>
    </source>
</evidence>
<dbReference type="SUPFAM" id="SSF54001">
    <property type="entry name" value="Cysteine proteinases"/>
    <property type="match status" value="1"/>
</dbReference>
<dbReference type="PANTHER" id="PTHR46333">
    <property type="entry name" value="CYTOKINESIS PROTEIN 3"/>
    <property type="match status" value="1"/>
</dbReference>
<dbReference type="PANTHER" id="PTHR46333:SF2">
    <property type="entry name" value="CYTOKINESIS PROTEIN 3"/>
    <property type="match status" value="1"/>
</dbReference>
<comment type="caution">
    <text evidence="2">The sequence shown here is derived from an EMBL/GenBank/DDBJ whole genome shotgun (WGS) entry which is preliminary data.</text>
</comment>
<gene>
    <name evidence="2" type="ORF">GT019_07105</name>
</gene>
<keyword evidence="3" id="KW-1185">Reference proteome</keyword>
<proteinExistence type="predicted"/>
<dbReference type="RefSeq" id="WP_161742320.1">
    <property type="nucleotide sequence ID" value="NZ_JAAAMV010000003.1"/>
</dbReference>
<dbReference type="InterPro" id="IPR002931">
    <property type="entry name" value="Transglutaminase-like"/>
</dbReference>
<accession>A0ABW9XMG5</accession>
<dbReference type="Proteomes" id="UP000665561">
    <property type="component" value="Unassembled WGS sequence"/>
</dbReference>
<dbReference type="EMBL" id="JAAAMV010000003">
    <property type="protein sequence ID" value="NBD23636.1"/>
    <property type="molecule type" value="Genomic_DNA"/>
</dbReference>
<dbReference type="SMART" id="SM00460">
    <property type="entry name" value="TGc"/>
    <property type="match status" value="1"/>
</dbReference>
<sequence>MKWIVRVALIAAVIFVGLGSEDHHISVASSEQTLDQLSASIFAQLEQRKTEISFDYVGDRKELSANIGELLKQVFARDDYVAYNVDSYLYTIRTWSAAAKIKLTVAYRETADETALVDAKLSQVLPAILKDAVGERQQARAIHDWIVTHVAYDTTLQHYTAYDALTTGSSVCQGYSLLAYRMLKLAGFETRIVEGSAGGSSHVWNLVRVDGRWLHMDATWDDPVPDRPGIASYAYFLKTDAQMRQDHAWTNRYPAAG</sequence>
<dbReference type="InterPro" id="IPR038765">
    <property type="entry name" value="Papain-like_cys_pep_sf"/>
</dbReference>
<organism evidence="2 3">
    <name type="scientific">Paenibacillus glycinis</name>
    <dbReference type="NCBI Taxonomy" id="2697035"/>
    <lineage>
        <taxon>Bacteria</taxon>
        <taxon>Bacillati</taxon>
        <taxon>Bacillota</taxon>
        <taxon>Bacilli</taxon>
        <taxon>Bacillales</taxon>
        <taxon>Paenibacillaceae</taxon>
        <taxon>Paenibacillus</taxon>
    </lineage>
</organism>
<evidence type="ECO:0000313" key="3">
    <source>
        <dbReference type="Proteomes" id="UP000665561"/>
    </source>
</evidence>
<dbReference type="InterPro" id="IPR052557">
    <property type="entry name" value="CAP/Cytokinesis_protein"/>
</dbReference>
<dbReference type="Pfam" id="PF01841">
    <property type="entry name" value="Transglut_core"/>
    <property type="match status" value="1"/>
</dbReference>
<reference evidence="2 3" key="1">
    <citation type="submission" date="2020-01" db="EMBL/GenBank/DDBJ databases">
        <title>Paenibacillus soybeanensis sp. nov. isolated from the nodules of soybean (Glycine max(L.) Merr).</title>
        <authorList>
            <person name="Wang H."/>
        </authorList>
    </citation>
    <scope>NUCLEOTIDE SEQUENCE [LARGE SCALE GENOMIC DNA]</scope>
    <source>
        <strain evidence="2 3">T1</strain>
    </source>
</reference>